<accession>A0AB39CDR5</accession>
<feature type="compositionally biased region" description="Basic and acidic residues" evidence="1">
    <location>
        <begin position="119"/>
        <end position="133"/>
    </location>
</feature>
<evidence type="ECO:0000256" key="1">
    <source>
        <dbReference type="SAM" id="MobiDB-lite"/>
    </source>
</evidence>
<dbReference type="EMBL" id="PQ015379">
    <property type="protein sequence ID" value="XDJ15067.1"/>
    <property type="molecule type" value="Genomic_DNA"/>
</dbReference>
<feature type="region of interest" description="Disordered" evidence="1">
    <location>
        <begin position="118"/>
        <end position="146"/>
    </location>
</feature>
<organism evidence="2">
    <name type="scientific">Pseudomonas phage HRDY3</name>
    <dbReference type="NCBI Taxonomy" id="3236930"/>
    <lineage>
        <taxon>Viruses</taxon>
    </lineage>
</organism>
<feature type="compositionally biased region" description="Basic residues" evidence="1">
    <location>
        <begin position="137"/>
        <end position="146"/>
    </location>
</feature>
<name>A0AB39CDR5_9VIRU</name>
<proteinExistence type="predicted"/>
<feature type="region of interest" description="Disordered" evidence="1">
    <location>
        <begin position="1"/>
        <end position="24"/>
    </location>
</feature>
<sequence length="146" mass="16311">MAIKKAKPVKKPSKTSGKKGKISAVAARARKLGLQSMGYGRWGKLGRITHRTTGNKLVEVKDSKHNRVMTRDGKAKAKSLLAKLSQQNTEKLVKIKMALKKAEGRDDKEQVRHLTQLMEKSKKEMEKARERTIKLQGRAKKAAGKP</sequence>
<reference evidence="2" key="1">
    <citation type="submission" date="2024-07" db="EMBL/GenBank/DDBJ databases">
        <authorList>
            <person name="Bringhurst R.M."/>
            <person name="Homer T.E."/>
        </authorList>
    </citation>
    <scope>NUCLEOTIDE SEQUENCE</scope>
</reference>
<feature type="compositionally biased region" description="Basic residues" evidence="1">
    <location>
        <begin position="1"/>
        <end position="21"/>
    </location>
</feature>
<evidence type="ECO:0000313" key="2">
    <source>
        <dbReference type="EMBL" id="XDJ15067.1"/>
    </source>
</evidence>
<protein>
    <submittedName>
        <fullName evidence="2">Uncharacterized protein</fullName>
    </submittedName>
</protein>